<dbReference type="GO" id="GO:0016020">
    <property type="term" value="C:membrane"/>
    <property type="evidence" value="ECO:0007669"/>
    <property type="project" value="TreeGrafter"/>
</dbReference>
<dbReference type="InterPro" id="IPR000073">
    <property type="entry name" value="AB_hydrolase_1"/>
</dbReference>
<evidence type="ECO:0000313" key="3">
    <source>
        <dbReference type="Proteomes" id="UP000244892"/>
    </source>
</evidence>
<dbReference type="Gene3D" id="3.40.50.1820">
    <property type="entry name" value="alpha/beta hydrolase"/>
    <property type="match status" value="1"/>
</dbReference>
<name>A0A2U8FNY1_9BURK</name>
<dbReference type="InterPro" id="IPR000639">
    <property type="entry name" value="Epox_hydrolase-like"/>
</dbReference>
<dbReference type="GO" id="GO:0016787">
    <property type="term" value="F:hydrolase activity"/>
    <property type="evidence" value="ECO:0007669"/>
    <property type="project" value="UniProtKB-KW"/>
</dbReference>
<evidence type="ECO:0000259" key="1">
    <source>
        <dbReference type="Pfam" id="PF00561"/>
    </source>
</evidence>
<accession>A0A2U8FNY1</accession>
<sequence length="365" mass="39502">MASRILSGATMSMLRKTASRAPARASSLALAAGAVAMLGASAWYVKRQRTRVEAENPPAGRFVEVDGVRLHYTEHGDPAAPPLVLLHGMGMMGQEMEMSGLVERAAQQYRVLVFDRPGYGHSTRPSGRLYTPEEQARLFLQALSLLGVHRPVVLGHSWATLIAVAMAEQAPTELKGLVLVGGYYTPAPRFDVLFNSLPAVPLLGPLLAHTLSPLFSRAIWAPTMWRVFSPAPSEARRDFNARYPKWMTLRPQSIQAAAAEAAMLVPASVWQRSQHAGLQVPVVLVAGEQDRLITSGWHSGRVSERMPQSRLHIVPGAGHMVHHTAPDAVFDAVREVASLVTPTTPVDLDAPARMAPEDIALQPAA</sequence>
<dbReference type="PRINTS" id="PR00412">
    <property type="entry name" value="EPOXHYDRLASE"/>
</dbReference>
<dbReference type="AlphaFoldDB" id="A0A2U8FNY1"/>
<dbReference type="InterPro" id="IPR050266">
    <property type="entry name" value="AB_hydrolase_sf"/>
</dbReference>
<keyword evidence="2" id="KW-0378">Hydrolase</keyword>
<dbReference type="PANTHER" id="PTHR43798:SF33">
    <property type="entry name" value="HYDROLASE, PUTATIVE (AFU_ORTHOLOGUE AFUA_2G14860)-RELATED"/>
    <property type="match status" value="1"/>
</dbReference>
<feature type="domain" description="AB hydrolase-1" evidence="1">
    <location>
        <begin position="81"/>
        <end position="326"/>
    </location>
</feature>
<dbReference type="Pfam" id="PF00561">
    <property type="entry name" value="Abhydrolase_1"/>
    <property type="match status" value="1"/>
</dbReference>
<evidence type="ECO:0000313" key="2">
    <source>
        <dbReference type="EMBL" id="AWI52056.1"/>
    </source>
</evidence>
<dbReference type="PANTHER" id="PTHR43798">
    <property type="entry name" value="MONOACYLGLYCEROL LIPASE"/>
    <property type="match status" value="1"/>
</dbReference>
<dbReference type="KEGG" id="aon:DEH84_00275"/>
<keyword evidence="3" id="KW-1185">Reference proteome</keyword>
<reference evidence="2 3" key="1">
    <citation type="submission" date="2018-05" db="EMBL/GenBank/DDBJ databases">
        <title>complete genome sequence of Aquabacterium olei NBRC 110486.</title>
        <authorList>
            <person name="Tang B."/>
            <person name="Chang J."/>
            <person name="Zhang L."/>
            <person name="Yang H."/>
        </authorList>
    </citation>
    <scope>NUCLEOTIDE SEQUENCE [LARGE SCALE GENOMIC DNA]</scope>
    <source>
        <strain evidence="2 3">NBRC 110486</strain>
    </source>
</reference>
<gene>
    <name evidence="2" type="ORF">DEH84_00275</name>
</gene>
<protein>
    <submittedName>
        <fullName evidence="2">Alpha/beta hydrolase</fullName>
    </submittedName>
</protein>
<proteinExistence type="predicted"/>
<dbReference type="Proteomes" id="UP000244892">
    <property type="component" value="Chromosome"/>
</dbReference>
<dbReference type="PRINTS" id="PR00111">
    <property type="entry name" value="ABHYDROLASE"/>
</dbReference>
<dbReference type="InterPro" id="IPR029058">
    <property type="entry name" value="AB_hydrolase_fold"/>
</dbReference>
<organism evidence="2 3">
    <name type="scientific">Aquabacterium olei</name>
    <dbReference type="NCBI Taxonomy" id="1296669"/>
    <lineage>
        <taxon>Bacteria</taxon>
        <taxon>Pseudomonadati</taxon>
        <taxon>Pseudomonadota</taxon>
        <taxon>Betaproteobacteria</taxon>
        <taxon>Burkholderiales</taxon>
        <taxon>Aquabacterium</taxon>
    </lineage>
</organism>
<dbReference type="EMBL" id="CP029210">
    <property type="protein sequence ID" value="AWI52056.1"/>
    <property type="molecule type" value="Genomic_DNA"/>
</dbReference>
<dbReference type="SUPFAM" id="SSF53474">
    <property type="entry name" value="alpha/beta-Hydrolases"/>
    <property type="match status" value="1"/>
</dbReference>